<reference evidence="2 3" key="1">
    <citation type="journal article" date="2018" name="Nat. Genet.">
        <title>The Rosa genome provides new insights in the design of modern roses.</title>
        <authorList>
            <person name="Bendahmane M."/>
        </authorList>
    </citation>
    <scope>NUCLEOTIDE SEQUENCE [LARGE SCALE GENOMIC DNA]</scope>
    <source>
        <strain evidence="3">cv. Old Blush</strain>
    </source>
</reference>
<evidence type="ECO:0000313" key="2">
    <source>
        <dbReference type="EMBL" id="PRQ24226.1"/>
    </source>
</evidence>
<dbReference type="Gramene" id="PRQ24226">
    <property type="protein sequence ID" value="PRQ24226"/>
    <property type="gene ID" value="RchiOBHm_Chr6g0270051"/>
</dbReference>
<dbReference type="EMBL" id="PDCK01000044">
    <property type="protein sequence ID" value="PRQ24226.1"/>
    <property type="molecule type" value="Genomic_DNA"/>
</dbReference>
<protein>
    <submittedName>
        <fullName evidence="2">Uncharacterized protein</fullName>
    </submittedName>
</protein>
<dbReference type="Proteomes" id="UP000238479">
    <property type="component" value="Chromosome 6"/>
</dbReference>
<dbReference type="AlphaFoldDB" id="A0A2P6PQP8"/>
<accession>A0A2P6PQP8</accession>
<comment type="caution">
    <text evidence="2">The sequence shown here is derived from an EMBL/GenBank/DDBJ whole genome shotgun (WGS) entry which is preliminary data.</text>
</comment>
<feature type="compositionally biased region" description="Polar residues" evidence="1">
    <location>
        <begin position="27"/>
        <end position="38"/>
    </location>
</feature>
<proteinExistence type="predicted"/>
<feature type="region of interest" description="Disordered" evidence="1">
    <location>
        <begin position="27"/>
        <end position="47"/>
    </location>
</feature>
<name>A0A2P6PQP8_ROSCH</name>
<gene>
    <name evidence="2" type="ORF">RchiOBHm_Chr6g0270051</name>
</gene>
<sequence>MSMDCRRKSKRWREASEPVLIKKNQTFESNNENDNASNYCDEGSRNDRQNSDVIVNERFWTGFFG</sequence>
<evidence type="ECO:0000256" key="1">
    <source>
        <dbReference type="SAM" id="MobiDB-lite"/>
    </source>
</evidence>
<keyword evidence="3" id="KW-1185">Reference proteome</keyword>
<evidence type="ECO:0000313" key="3">
    <source>
        <dbReference type="Proteomes" id="UP000238479"/>
    </source>
</evidence>
<organism evidence="2 3">
    <name type="scientific">Rosa chinensis</name>
    <name type="common">China rose</name>
    <dbReference type="NCBI Taxonomy" id="74649"/>
    <lineage>
        <taxon>Eukaryota</taxon>
        <taxon>Viridiplantae</taxon>
        <taxon>Streptophyta</taxon>
        <taxon>Embryophyta</taxon>
        <taxon>Tracheophyta</taxon>
        <taxon>Spermatophyta</taxon>
        <taxon>Magnoliopsida</taxon>
        <taxon>eudicotyledons</taxon>
        <taxon>Gunneridae</taxon>
        <taxon>Pentapetalae</taxon>
        <taxon>rosids</taxon>
        <taxon>fabids</taxon>
        <taxon>Rosales</taxon>
        <taxon>Rosaceae</taxon>
        <taxon>Rosoideae</taxon>
        <taxon>Rosoideae incertae sedis</taxon>
        <taxon>Rosa</taxon>
    </lineage>
</organism>